<keyword evidence="7 14" id="KW-1133">Transmembrane helix</keyword>
<dbReference type="InterPro" id="IPR021261">
    <property type="entry name" value="GPCAT"/>
</dbReference>
<keyword evidence="13" id="KW-0175">Coiled coil</keyword>
<keyword evidence="4" id="KW-0444">Lipid biosynthesis</keyword>
<name>A0AAD5Y372_9FUNG</name>
<accession>A0AAD5Y372</accession>
<organism evidence="15 16">
    <name type="scientific">Boothiomyces macroporosus</name>
    <dbReference type="NCBI Taxonomy" id="261099"/>
    <lineage>
        <taxon>Eukaryota</taxon>
        <taxon>Fungi</taxon>
        <taxon>Fungi incertae sedis</taxon>
        <taxon>Chytridiomycota</taxon>
        <taxon>Chytridiomycota incertae sedis</taxon>
        <taxon>Chytridiomycetes</taxon>
        <taxon>Rhizophydiales</taxon>
        <taxon>Terramycetaceae</taxon>
        <taxon>Boothiomyces</taxon>
    </lineage>
</organism>
<dbReference type="PANTHER" id="PTHR31201">
    <property type="entry name" value="OS01G0585100 PROTEIN"/>
    <property type="match status" value="1"/>
</dbReference>
<evidence type="ECO:0000256" key="11">
    <source>
        <dbReference type="ARBA" id="ARBA00023264"/>
    </source>
</evidence>
<dbReference type="Proteomes" id="UP001210925">
    <property type="component" value="Unassembled WGS sequence"/>
</dbReference>
<evidence type="ECO:0000256" key="13">
    <source>
        <dbReference type="SAM" id="Coils"/>
    </source>
</evidence>
<dbReference type="GO" id="GO:0006656">
    <property type="term" value="P:phosphatidylcholine biosynthetic process"/>
    <property type="evidence" value="ECO:0007669"/>
    <property type="project" value="TreeGrafter"/>
</dbReference>
<evidence type="ECO:0000256" key="6">
    <source>
        <dbReference type="ARBA" id="ARBA00022692"/>
    </source>
</evidence>
<feature type="coiled-coil region" evidence="13">
    <location>
        <begin position="46"/>
        <end position="77"/>
    </location>
</feature>
<protein>
    <recommendedName>
        <fullName evidence="3">Glycerophosphocholine acyltransferase 1</fullName>
    </recommendedName>
</protein>
<reference evidence="15" key="1">
    <citation type="submission" date="2020-05" db="EMBL/GenBank/DDBJ databases">
        <title>Phylogenomic resolution of chytrid fungi.</title>
        <authorList>
            <person name="Stajich J.E."/>
            <person name="Amses K."/>
            <person name="Simmons R."/>
            <person name="Seto K."/>
            <person name="Myers J."/>
            <person name="Bonds A."/>
            <person name="Quandt C.A."/>
            <person name="Barry K."/>
            <person name="Liu P."/>
            <person name="Grigoriev I."/>
            <person name="Longcore J.E."/>
            <person name="James T.Y."/>
        </authorList>
    </citation>
    <scope>NUCLEOTIDE SEQUENCE</scope>
    <source>
        <strain evidence="15">PLAUS21</strain>
    </source>
</reference>
<feature type="transmembrane region" description="Helical" evidence="14">
    <location>
        <begin position="125"/>
        <end position="142"/>
    </location>
</feature>
<keyword evidence="12" id="KW-0012">Acyltransferase</keyword>
<feature type="transmembrane region" description="Helical" evidence="14">
    <location>
        <begin position="251"/>
        <end position="274"/>
    </location>
</feature>
<keyword evidence="8" id="KW-0443">Lipid metabolism</keyword>
<evidence type="ECO:0000256" key="12">
    <source>
        <dbReference type="ARBA" id="ARBA00023315"/>
    </source>
</evidence>
<keyword evidence="9 14" id="KW-0472">Membrane</keyword>
<feature type="transmembrane region" description="Helical" evidence="14">
    <location>
        <begin position="208"/>
        <end position="227"/>
    </location>
</feature>
<proteinExistence type="inferred from homology"/>
<evidence type="ECO:0000256" key="3">
    <source>
        <dbReference type="ARBA" id="ARBA00019082"/>
    </source>
</evidence>
<evidence type="ECO:0000256" key="9">
    <source>
        <dbReference type="ARBA" id="ARBA00023136"/>
    </source>
</evidence>
<comment type="caution">
    <text evidence="15">The sequence shown here is derived from an EMBL/GenBank/DDBJ whole genome shotgun (WGS) entry which is preliminary data.</text>
</comment>
<evidence type="ECO:0000256" key="5">
    <source>
        <dbReference type="ARBA" id="ARBA00022679"/>
    </source>
</evidence>
<dbReference type="EMBL" id="JADGKB010000054">
    <property type="protein sequence ID" value="KAJ3256215.1"/>
    <property type="molecule type" value="Genomic_DNA"/>
</dbReference>
<evidence type="ECO:0000256" key="2">
    <source>
        <dbReference type="ARBA" id="ARBA00006675"/>
    </source>
</evidence>
<keyword evidence="5" id="KW-0808">Transferase</keyword>
<dbReference type="GO" id="GO:0016746">
    <property type="term" value="F:acyltransferase activity"/>
    <property type="evidence" value="ECO:0007669"/>
    <property type="project" value="UniProtKB-KW"/>
</dbReference>
<feature type="transmembrane region" description="Helical" evidence="14">
    <location>
        <begin position="322"/>
        <end position="341"/>
    </location>
</feature>
<dbReference type="AlphaFoldDB" id="A0AAD5Y372"/>
<keyword evidence="11" id="KW-1208">Phospholipid metabolism</keyword>
<feature type="transmembrane region" description="Helical" evidence="14">
    <location>
        <begin position="176"/>
        <end position="196"/>
    </location>
</feature>
<keyword evidence="16" id="KW-1185">Reference proteome</keyword>
<evidence type="ECO:0000256" key="7">
    <source>
        <dbReference type="ARBA" id="ARBA00022989"/>
    </source>
</evidence>
<evidence type="ECO:0000256" key="4">
    <source>
        <dbReference type="ARBA" id="ARBA00022516"/>
    </source>
</evidence>
<dbReference type="Pfam" id="PF10998">
    <property type="entry name" value="DUF2838"/>
    <property type="match status" value="1"/>
</dbReference>
<evidence type="ECO:0000256" key="1">
    <source>
        <dbReference type="ARBA" id="ARBA00004141"/>
    </source>
</evidence>
<sequence length="399" mass="47160">MPGRERTHTQDSATSDELFDDELSDEIDFEFAHENTFLDYVQGTSLSELSIKLRNQLLKLKRQTDEWKQNISTKKDQFIDTRKAQLIRRIKSKKTVKLFDKFGFVLGISYIWITVLVLARFPAYMPIYYISTILPLVTYRWFHYKKMKWHYFLADLCYFVNGLLILQLFFIPNNKYLFSALFLLANGPVAWAIYAWRNALVFHSLDKMTSVVIHIAPPIALYALRWLSVSDEKSVFVYQYPSFAYGTSMDIGFLEAIGSAIVVYVIWQSLYYYFILVRKKHNVYGGTHATSYTWLLADYLKKKSASFLVKLFKYFSEPYRPFLFMFIQLLYAIATMAPAILYYNYFWIHTAFIFLLTMMSTFNGADYYFEVFSRRYMIELERLEEAVKKAEDSASKKNE</sequence>
<keyword evidence="6 14" id="KW-0812">Transmembrane</keyword>
<comment type="similarity">
    <text evidence="2">Belongs to the GPC1 family.</text>
</comment>
<evidence type="ECO:0000256" key="14">
    <source>
        <dbReference type="SAM" id="Phobius"/>
    </source>
</evidence>
<gene>
    <name evidence="15" type="ORF">HK103_005674</name>
</gene>
<evidence type="ECO:0000313" key="15">
    <source>
        <dbReference type="EMBL" id="KAJ3256215.1"/>
    </source>
</evidence>
<evidence type="ECO:0000313" key="16">
    <source>
        <dbReference type="Proteomes" id="UP001210925"/>
    </source>
</evidence>
<keyword evidence="10" id="KW-0594">Phospholipid biosynthesis</keyword>
<feature type="transmembrane region" description="Helical" evidence="14">
    <location>
        <begin position="149"/>
        <end position="170"/>
    </location>
</feature>
<dbReference type="GO" id="GO:0016020">
    <property type="term" value="C:membrane"/>
    <property type="evidence" value="ECO:0007669"/>
    <property type="project" value="UniProtKB-SubCell"/>
</dbReference>
<evidence type="ECO:0000256" key="10">
    <source>
        <dbReference type="ARBA" id="ARBA00023209"/>
    </source>
</evidence>
<dbReference type="PANTHER" id="PTHR31201:SF1">
    <property type="entry name" value="GLYCEROPHOSPHOCHOLINE ACYLTRANSFERASE 1"/>
    <property type="match status" value="1"/>
</dbReference>
<evidence type="ECO:0000256" key="8">
    <source>
        <dbReference type="ARBA" id="ARBA00023098"/>
    </source>
</evidence>
<comment type="subcellular location">
    <subcellularLocation>
        <location evidence="1">Membrane</location>
        <topology evidence="1">Multi-pass membrane protein</topology>
    </subcellularLocation>
</comment>
<feature type="transmembrane region" description="Helical" evidence="14">
    <location>
        <begin position="347"/>
        <end position="369"/>
    </location>
</feature>
<feature type="transmembrane region" description="Helical" evidence="14">
    <location>
        <begin position="98"/>
        <end position="119"/>
    </location>
</feature>